<evidence type="ECO:0000313" key="7">
    <source>
        <dbReference type="Proteomes" id="UP000326565"/>
    </source>
</evidence>
<dbReference type="PANTHER" id="PTHR21373:SF0">
    <property type="entry name" value="N-ALPHA-ACETYLTRANSFERASE 35, NATC AUXILIARY SUBUNIT"/>
    <property type="match status" value="1"/>
</dbReference>
<keyword evidence="3" id="KW-0963">Cytoplasm</keyword>
<accession>A0A5N5XEC7</accession>
<sequence length="767" mass="87202">MLESNEVRTPMMRVISQSVVPHDITHDFTQAASKLRTGQLVKDEYFTLFEAVGALEIMDSKMDSGYLGPGHNDAQTLEDNYDTTRELAPEQVIGIMDELFGHEMAWHMGHPLSQTLFTSLYLDKLLWPVPKTIEEAHFCRPGSPGNKEEPRIVHLVLRAYCLALIKCCDFVHARVTNEYYYEEEDFVTQLYNRSLLSQFDHEYFCNLLDGAISWIDGEGGSVDEKLKEAIKCRLVFRREFLLGLNQDIDVIQSRSINHFSSCLAQLGPITDSLPLGRPVPESFSWKIQRKLASTVPPRPMVKINFEDALAHLKRLCQDAIDLLEVLDYCGPHNLKVIVWTLLSRKPQPSVYIRSLLQSMIINNVTVLGVVPVKQFLYDELAEIVLPSSSLLLANKDETEMPSDPRFQIANHMDTFVKRFAQPFVDTFRSACLNRCRIRRTVCHTIVDWDNLQMEAEDLDEQLRTLNNEPPLMLQNGDATYSYPLSSWAYHQKLNQFRLIIQLGFELSIYSPEELPGMYWYLSHICSTHLGHIDRMRTFTVATAKRNLTALAGKKRDAVERHAALQNTLRLLERLTTQIVAVDAFAISLHALYVLLARHKVLPIASSAQAYSSERLRYELRMKPFIPITLPELVPFEEYHREAMLEGDNDEIVLERATKAVSEARKAWEATLANGAFIKDPQGQANQAPAIEEDWKKDVKNTMRACIGASIAIETMKKALTTRGLSQDASASDTLNLKVSIPEMGSKARWHDWWVVPQVSQTPGGLKA</sequence>
<evidence type="ECO:0000313" key="6">
    <source>
        <dbReference type="EMBL" id="KAB8079098.1"/>
    </source>
</evidence>
<dbReference type="EMBL" id="ML732153">
    <property type="protein sequence ID" value="KAB8079098.1"/>
    <property type="molecule type" value="Genomic_DNA"/>
</dbReference>
<dbReference type="InterPro" id="IPR057983">
    <property type="entry name" value="NAA35-like_N"/>
</dbReference>
<evidence type="ECO:0000259" key="5">
    <source>
        <dbReference type="Pfam" id="PF25789"/>
    </source>
</evidence>
<gene>
    <name evidence="6" type="ORF">BDV29DRAFT_165407</name>
</gene>
<reference evidence="6 7" key="1">
    <citation type="submission" date="2019-04" db="EMBL/GenBank/DDBJ databases">
        <title>Friends and foes A comparative genomics study of 23 Aspergillus species from section Flavi.</title>
        <authorList>
            <consortium name="DOE Joint Genome Institute"/>
            <person name="Kjaerbolling I."/>
            <person name="Vesth T."/>
            <person name="Frisvad J.C."/>
            <person name="Nybo J.L."/>
            <person name="Theobald S."/>
            <person name="Kildgaard S."/>
            <person name="Isbrandt T."/>
            <person name="Kuo A."/>
            <person name="Sato A."/>
            <person name="Lyhne E.K."/>
            <person name="Kogle M.E."/>
            <person name="Wiebenga A."/>
            <person name="Kun R.S."/>
            <person name="Lubbers R.J."/>
            <person name="Makela M.R."/>
            <person name="Barry K."/>
            <person name="Chovatia M."/>
            <person name="Clum A."/>
            <person name="Daum C."/>
            <person name="Haridas S."/>
            <person name="He G."/>
            <person name="LaButti K."/>
            <person name="Lipzen A."/>
            <person name="Mondo S."/>
            <person name="Riley R."/>
            <person name="Salamov A."/>
            <person name="Simmons B.A."/>
            <person name="Magnuson J.K."/>
            <person name="Henrissat B."/>
            <person name="Mortensen U.H."/>
            <person name="Larsen T.O."/>
            <person name="Devries R.P."/>
            <person name="Grigoriev I.V."/>
            <person name="Machida M."/>
            <person name="Baker S.E."/>
            <person name="Andersen M.R."/>
        </authorList>
    </citation>
    <scope>NUCLEOTIDE SEQUENCE [LARGE SCALE GENOMIC DNA]</scope>
    <source>
        <strain evidence="6 7">CBS 151.66</strain>
    </source>
</reference>
<keyword evidence="6" id="KW-0808">Transferase</keyword>
<dbReference type="GO" id="GO:0016740">
    <property type="term" value="F:transferase activity"/>
    <property type="evidence" value="ECO:0007669"/>
    <property type="project" value="UniProtKB-KW"/>
</dbReference>
<feature type="domain" description="NAA35-like TPR repeats" evidence="5">
    <location>
        <begin position="345"/>
        <end position="718"/>
    </location>
</feature>
<protein>
    <submittedName>
        <fullName evidence="6">Amino-acid N-acetyltransferase subunit Mak10</fullName>
    </submittedName>
</protein>
<comment type="subcellular location">
    <subcellularLocation>
        <location evidence="1">Cytoplasm</location>
    </subcellularLocation>
</comment>
<dbReference type="InterPro" id="IPR057982">
    <property type="entry name" value="TPR_NAA35"/>
</dbReference>
<dbReference type="OrthoDB" id="269405at2759"/>
<evidence type="ECO:0000256" key="2">
    <source>
        <dbReference type="ARBA" id="ARBA00006289"/>
    </source>
</evidence>
<feature type="domain" description="NAA35-like N-terminal" evidence="4">
    <location>
        <begin position="38"/>
        <end position="203"/>
    </location>
</feature>
<evidence type="ECO:0000259" key="4">
    <source>
        <dbReference type="Pfam" id="PF04112"/>
    </source>
</evidence>
<evidence type="ECO:0000256" key="3">
    <source>
        <dbReference type="ARBA" id="ARBA00022490"/>
    </source>
</evidence>
<proteinExistence type="inferred from homology"/>
<evidence type="ECO:0000256" key="1">
    <source>
        <dbReference type="ARBA" id="ARBA00004496"/>
    </source>
</evidence>
<dbReference type="PANTHER" id="PTHR21373">
    <property type="entry name" value="GLUCOSE REPRESSIBLE PROTEIN MAK10"/>
    <property type="match status" value="1"/>
</dbReference>
<dbReference type="Pfam" id="PF25789">
    <property type="entry name" value="TPR_NAA35"/>
    <property type="match status" value="1"/>
</dbReference>
<dbReference type="AlphaFoldDB" id="A0A5N5XEC7"/>
<name>A0A5N5XEC7_9EURO</name>
<dbReference type="Proteomes" id="UP000326565">
    <property type="component" value="Unassembled WGS sequence"/>
</dbReference>
<comment type="similarity">
    <text evidence="2">Belongs to the MAK10 family.</text>
</comment>
<dbReference type="InterPro" id="IPR007244">
    <property type="entry name" value="Naa35_N"/>
</dbReference>
<keyword evidence="7" id="KW-1185">Reference proteome</keyword>
<organism evidence="6 7">
    <name type="scientific">Aspergillus leporis</name>
    <dbReference type="NCBI Taxonomy" id="41062"/>
    <lineage>
        <taxon>Eukaryota</taxon>
        <taxon>Fungi</taxon>
        <taxon>Dikarya</taxon>
        <taxon>Ascomycota</taxon>
        <taxon>Pezizomycotina</taxon>
        <taxon>Eurotiomycetes</taxon>
        <taxon>Eurotiomycetidae</taxon>
        <taxon>Eurotiales</taxon>
        <taxon>Aspergillaceae</taxon>
        <taxon>Aspergillus</taxon>
        <taxon>Aspergillus subgen. Circumdati</taxon>
    </lineage>
</organism>
<dbReference type="Pfam" id="PF04112">
    <property type="entry name" value="Mak10"/>
    <property type="match status" value="1"/>
</dbReference>
<dbReference type="GO" id="GO:0031417">
    <property type="term" value="C:NatC complex"/>
    <property type="evidence" value="ECO:0007669"/>
    <property type="project" value="InterPro"/>
</dbReference>